<dbReference type="Proteomes" id="UP000015106">
    <property type="component" value="Chromosome 2"/>
</dbReference>
<reference evidence="1" key="3">
    <citation type="submission" date="2022-06" db="UniProtKB">
        <authorList>
            <consortium name="EnsemblPlants"/>
        </authorList>
    </citation>
    <scope>IDENTIFICATION</scope>
</reference>
<protein>
    <submittedName>
        <fullName evidence="1">Uncharacterized protein</fullName>
    </submittedName>
</protein>
<dbReference type="EnsemblPlants" id="TuG1812G0200004384.01.T01">
    <property type="protein sequence ID" value="TuG1812G0200004384.01.T01.cds247062"/>
    <property type="gene ID" value="TuG1812G0200004384.01"/>
</dbReference>
<dbReference type="Gramene" id="TuG1812G0200004384.01.T01">
    <property type="protein sequence ID" value="TuG1812G0200004384.01.T01.cds247062"/>
    <property type="gene ID" value="TuG1812G0200004384.01"/>
</dbReference>
<reference evidence="2" key="1">
    <citation type="journal article" date="2013" name="Nature">
        <title>Draft genome of the wheat A-genome progenitor Triticum urartu.</title>
        <authorList>
            <person name="Ling H.Q."/>
            <person name="Zhao S."/>
            <person name="Liu D."/>
            <person name="Wang J."/>
            <person name="Sun H."/>
            <person name="Zhang C."/>
            <person name="Fan H."/>
            <person name="Li D."/>
            <person name="Dong L."/>
            <person name="Tao Y."/>
            <person name="Gao C."/>
            <person name="Wu H."/>
            <person name="Li Y."/>
            <person name="Cui Y."/>
            <person name="Guo X."/>
            <person name="Zheng S."/>
            <person name="Wang B."/>
            <person name="Yu K."/>
            <person name="Liang Q."/>
            <person name="Yang W."/>
            <person name="Lou X."/>
            <person name="Chen J."/>
            <person name="Feng M."/>
            <person name="Jian J."/>
            <person name="Zhang X."/>
            <person name="Luo G."/>
            <person name="Jiang Y."/>
            <person name="Liu J."/>
            <person name="Wang Z."/>
            <person name="Sha Y."/>
            <person name="Zhang B."/>
            <person name="Wu H."/>
            <person name="Tang D."/>
            <person name="Shen Q."/>
            <person name="Xue P."/>
            <person name="Zou S."/>
            <person name="Wang X."/>
            <person name="Liu X."/>
            <person name="Wang F."/>
            <person name="Yang Y."/>
            <person name="An X."/>
            <person name="Dong Z."/>
            <person name="Zhang K."/>
            <person name="Zhang X."/>
            <person name="Luo M.C."/>
            <person name="Dvorak J."/>
            <person name="Tong Y."/>
            <person name="Wang J."/>
            <person name="Yang H."/>
            <person name="Li Z."/>
            <person name="Wang D."/>
            <person name="Zhang A."/>
            <person name="Wang J."/>
        </authorList>
    </citation>
    <scope>NUCLEOTIDE SEQUENCE</scope>
    <source>
        <strain evidence="2">cv. G1812</strain>
    </source>
</reference>
<gene>
    <name evidence="1" type="primary">LOC125539206</name>
</gene>
<sequence length="60" mass="6524">MFFFSVPCVSLCRWSGRQADVSCVGCCDVFSSVFPMLIGQLGSSFLMNRDPPGPTKKTNA</sequence>
<keyword evidence="2" id="KW-1185">Reference proteome</keyword>
<dbReference type="AlphaFoldDB" id="A0A8R7PI52"/>
<name>A0A8R7PI52_TRIUA</name>
<reference evidence="1" key="2">
    <citation type="submission" date="2018-03" db="EMBL/GenBank/DDBJ databases">
        <title>The Triticum urartu genome reveals the dynamic nature of wheat genome evolution.</title>
        <authorList>
            <person name="Ling H."/>
            <person name="Ma B."/>
            <person name="Shi X."/>
            <person name="Liu H."/>
            <person name="Dong L."/>
            <person name="Sun H."/>
            <person name="Cao Y."/>
            <person name="Gao Q."/>
            <person name="Zheng S."/>
            <person name="Li Y."/>
            <person name="Yu Y."/>
            <person name="Du H."/>
            <person name="Qi M."/>
            <person name="Li Y."/>
            <person name="Yu H."/>
            <person name="Cui Y."/>
            <person name="Wang N."/>
            <person name="Chen C."/>
            <person name="Wu H."/>
            <person name="Zhao Y."/>
            <person name="Zhang J."/>
            <person name="Li Y."/>
            <person name="Zhou W."/>
            <person name="Zhang B."/>
            <person name="Hu W."/>
            <person name="Eijk M."/>
            <person name="Tang J."/>
            <person name="Witsenboer H."/>
            <person name="Zhao S."/>
            <person name="Li Z."/>
            <person name="Zhang A."/>
            <person name="Wang D."/>
            <person name="Liang C."/>
        </authorList>
    </citation>
    <scope>NUCLEOTIDE SEQUENCE [LARGE SCALE GENOMIC DNA]</scope>
    <source>
        <strain evidence="1">cv. G1812</strain>
    </source>
</reference>
<organism evidence="1 2">
    <name type="scientific">Triticum urartu</name>
    <name type="common">Red wild einkorn</name>
    <name type="synonym">Crithodium urartu</name>
    <dbReference type="NCBI Taxonomy" id="4572"/>
    <lineage>
        <taxon>Eukaryota</taxon>
        <taxon>Viridiplantae</taxon>
        <taxon>Streptophyta</taxon>
        <taxon>Embryophyta</taxon>
        <taxon>Tracheophyta</taxon>
        <taxon>Spermatophyta</taxon>
        <taxon>Magnoliopsida</taxon>
        <taxon>Liliopsida</taxon>
        <taxon>Poales</taxon>
        <taxon>Poaceae</taxon>
        <taxon>BOP clade</taxon>
        <taxon>Pooideae</taxon>
        <taxon>Triticodae</taxon>
        <taxon>Triticeae</taxon>
        <taxon>Triticinae</taxon>
        <taxon>Triticum</taxon>
    </lineage>
</organism>
<evidence type="ECO:0000313" key="1">
    <source>
        <dbReference type="EnsemblPlants" id="TuG1812G0200004384.01.T01.cds247062"/>
    </source>
</evidence>
<proteinExistence type="predicted"/>
<evidence type="ECO:0000313" key="2">
    <source>
        <dbReference type="Proteomes" id="UP000015106"/>
    </source>
</evidence>
<accession>A0A8R7PI52</accession>